<evidence type="ECO:0000313" key="2">
    <source>
        <dbReference type="Proteomes" id="UP000030014"/>
    </source>
</evidence>
<reference evidence="1 2" key="1">
    <citation type="submission" date="2014-01" db="EMBL/GenBank/DDBJ databases">
        <title>Plasmidome dynamics in the species complex Clostridium novyi sensu lato converts strains of independent lineages into distinctly different pathogens.</title>
        <authorList>
            <person name="Skarin H."/>
            <person name="Segerman B."/>
        </authorList>
    </citation>
    <scope>NUCLEOTIDE SEQUENCE [LARGE SCALE GENOMIC DNA]</scope>
    <source>
        <strain evidence="1 2">DC5</strain>
    </source>
</reference>
<dbReference type="EMBL" id="JDRY01000167">
    <property type="protein sequence ID" value="KGM93579.1"/>
    <property type="molecule type" value="Genomic_DNA"/>
</dbReference>
<dbReference type="AlphaFoldDB" id="A0A0A0HWL6"/>
<dbReference type="RefSeq" id="WP_039260067.1">
    <property type="nucleotide sequence ID" value="NZ_JDRY01000167.1"/>
</dbReference>
<proteinExistence type="predicted"/>
<organism evidence="1 2">
    <name type="scientific">Clostridium botulinum C/D str. DC5</name>
    <dbReference type="NCBI Taxonomy" id="1443128"/>
    <lineage>
        <taxon>Bacteria</taxon>
        <taxon>Bacillati</taxon>
        <taxon>Bacillota</taxon>
        <taxon>Clostridia</taxon>
        <taxon>Eubacteriales</taxon>
        <taxon>Clostridiaceae</taxon>
        <taxon>Clostridium</taxon>
    </lineage>
</organism>
<comment type="caution">
    <text evidence="1">The sequence shown here is derived from an EMBL/GenBank/DDBJ whole genome shotgun (WGS) entry which is preliminary data.</text>
</comment>
<gene>
    <name evidence="1" type="ORF">Z955_14760</name>
</gene>
<dbReference type="Proteomes" id="UP000030014">
    <property type="component" value="Unassembled WGS sequence"/>
</dbReference>
<evidence type="ECO:0000313" key="1">
    <source>
        <dbReference type="EMBL" id="KGM93579.1"/>
    </source>
</evidence>
<accession>A0A0A0HWL6</accession>
<name>A0A0A0HWL6_CLOBO</name>
<protein>
    <submittedName>
        <fullName evidence="1">Uncharacterized protein</fullName>
    </submittedName>
</protein>
<sequence length="92" mass="11145">MNKKIKQYAKISKKTLHNYLISNCNGLSNKEINKLEYIWFSKYNMIKYIEHNFKDNVDINMIKNFFDNIVFTYIKNEQKNQTICQNKQKNIA</sequence>